<protein>
    <submittedName>
        <fullName evidence="2">Uncharacterized protein</fullName>
    </submittedName>
</protein>
<dbReference type="EMBL" id="KZ613521">
    <property type="protein sequence ID" value="PMD14558.1"/>
    <property type="molecule type" value="Genomic_DNA"/>
</dbReference>
<evidence type="ECO:0000313" key="3">
    <source>
        <dbReference type="Proteomes" id="UP000235672"/>
    </source>
</evidence>
<feature type="region of interest" description="Disordered" evidence="1">
    <location>
        <begin position="94"/>
        <end position="118"/>
    </location>
</feature>
<evidence type="ECO:0000256" key="1">
    <source>
        <dbReference type="SAM" id="MobiDB-lite"/>
    </source>
</evidence>
<gene>
    <name evidence="2" type="ORF">NA56DRAFT_710865</name>
</gene>
<organism evidence="2 3">
    <name type="scientific">Hyaloscypha hepaticicola</name>
    <dbReference type="NCBI Taxonomy" id="2082293"/>
    <lineage>
        <taxon>Eukaryota</taxon>
        <taxon>Fungi</taxon>
        <taxon>Dikarya</taxon>
        <taxon>Ascomycota</taxon>
        <taxon>Pezizomycotina</taxon>
        <taxon>Leotiomycetes</taxon>
        <taxon>Helotiales</taxon>
        <taxon>Hyaloscyphaceae</taxon>
        <taxon>Hyaloscypha</taxon>
    </lineage>
</organism>
<evidence type="ECO:0000313" key="2">
    <source>
        <dbReference type="EMBL" id="PMD14558.1"/>
    </source>
</evidence>
<proteinExistence type="predicted"/>
<sequence length="118" mass="13589">MPDLPPYGHNACKGRLCHNHDLARRAFQWHVKRCHHRSSLPKIRRIRALFKLRLLLFWRTLSATEEEAKKWSCSELGYSSSTCTTTSLFLDGSVKQEAENQGSGTSEVSQRFESQPRT</sequence>
<name>A0A2J6PKI0_9HELO</name>
<dbReference type="AlphaFoldDB" id="A0A2J6PKI0"/>
<keyword evidence="3" id="KW-1185">Reference proteome</keyword>
<reference evidence="2 3" key="1">
    <citation type="submission" date="2016-05" db="EMBL/GenBank/DDBJ databases">
        <title>A degradative enzymes factory behind the ericoid mycorrhizal symbiosis.</title>
        <authorList>
            <consortium name="DOE Joint Genome Institute"/>
            <person name="Martino E."/>
            <person name="Morin E."/>
            <person name="Grelet G."/>
            <person name="Kuo A."/>
            <person name="Kohler A."/>
            <person name="Daghino S."/>
            <person name="Barry K."/>
            <person name="Choi C."/>
            <person name="Cichocki N."/>
            <person name="Clum A."/>
            <person name="Copeland A."/>
            <person name="Hainaut M."/>
            <person name="Haridas S."/>
            <person name="Labutti K."/>
            <person name="Lindquist E."/>
            <person name="Lipzen A."/>
            <person name="Khouja H.-R."/>
            <person name="Murat C."/>
            <person name="Ohm R."/>
            <person name="Olson A."/>
            <person name="Spatafora J."/>
            <person name="Veneault-Fourrey C."/>
            <person name="Henrissat B."/>
            <person name="Grigoriev I."/>
            <person name="Martin F."/>
            <person name="Perotto S."/>
        </authorList>
    </citation>
    <scope>NUCLEOTIDE SEQUENCE [LARGE SCALE GENOMIC DNA]</scope>
    <source>
        <strain evidence="2 3">UAMH 7357</strain>
    </source>
</reference>
<feature type="compositionally biased region" description="Polar residues" evidence="1">
    <location>
        <begin position="99"/>
        <end position="118"/>
    </location>
</feature>
<dbReference type="Proteomes" id="UP000235672">
    <property type="component" value="Unassembled WGS sequence"/>
</dbReference>
<accession>A0A2J6PKI0</accession>